<evidence type="ECO:0000313" key="3">
    <source>
        <dbReference type="EMBL" id="KZT21647.1"/>
    </source>
</evidence>
<feature type="transmembrane region" description="Helical" evidence="2">
    <location>
        <begin position="259"/>
        <end position="276"/>
    </location>
</feature>
<evidence type="ECO:0000313" key="4">
    <source>
        <dbReference type="Proteomes" id="UP000076761"/>
    </source>
</evidence>
<dbReference type="InterPro" id="IPR050648">
    <property type="entry name" value="F-box_LRR-repeat"/>
</dbReference>
<dbReference type="GO" id="GO:0005737">
    <property type="term" value="C:cytoplasm"/>
    <property type="evidence" value="ECO:0007669"/>
    <property type="project" value="TreeGrafter"/>
</dbReference>
<organism evidence="3 4">
    <name type="scientific">Neolentinus lepideus HHB14362 ss-1</name>
    <dbReference type="NCBI Taxonomy" id="1314782"/>
    <lineage>
        <taxon>Eukaryota</taxon>
        <taxon>Fungi</taxon>
        <taxon>Dikarya</taxon>
        <taxon>Basidiomycota</taxon>
        <taxon>Agaricomycotina</taxon>
        <taxon>Agaricomycetes</taxon>
        <taxon>Gloeophyllales</taxon>
        <taxon>Gloeophyllaceae</taxon>
        <taxon>Neolentinus</taxon>
    </lineage>
</organism>
<reference evidence="3 4" key="1">
    <citation type="journal article" date="2016" name="Mol. Biol. Evol.">
        <title>Comparative Genomics of Early-Diverging Mushroom-Forming Fungi Provides Insights into the Origins of Lignocellulose Decay Capabilities.</title>
        <authorList>
            <person name="Nagy L.G."/>
            <person name="Riley R."/>
            <person name="Tritt A."/>
            <person name="Adam C."/>
            <person name="Daum C."/>
            <person name="Floudas D."/>
            <person name="Sun H."/>
            <person name="Yadav J.S."/>
            <person name="Pangilinan J."/>
            <person name="Larsson K.H."/>
            <person name="Matsuura K."/>
            <person name="Barry K."/>
            <person name="Labutti K."/>
            <person name="Kuo R."/>
            <person name="Ohm R.A."/>
            <person name="Bhattacharya S.S."/>
            <person name="Shirouzu T."/>
            <person name="Yoshinaga Y."/>
            <person name="Martin F.M."/>
            <person name="Grigoriev I.V."/>
            <person name="Hibbett D.S."/>
        </authorList>
    </citation>
    <scope>NUCLEOTIDE SEQUENCE [LARGE SCALE GENOMIC DNA]</scope>
    <source>
        <strain evidence="3 4">HHB14362 ss-1</strain>
    </source>
</reference>
<dbReference type="SUPFAM" id="SSF52047">
    <property type="entry name" value="RNI-like"/>
    <property type="match status" value="1"/>
</dbReference>
<dbReference type="STRING" id="1314782.A0A165PXZ7"/>
<evidence type="ECO:0000256" key="1">
    <source>
        <dbReference type="SAM" id="MobiDB-lite"/>
    </source>
</evidence>
<accession>A0A165PXZ7</accession>
<dbReference type="PANTHER" id="PTHR13382">
    <property type="entry name" value="MITOCHONDRIAL ATP SYNTHASE COUPLING FACTOR B"/>
    <property type="match status" value="1"/>
</dbReference>
<dbReference type="OrthoDB" id="550575at2759"/>
<name>A0A165PXZ7_9AGAM</name>
<keyword evidence="2" id="KW-0472">Membrane</keyword>
<feature type="compositionally biased region" description="Polar residues" evidence="1">
    <location>
        <begin position="22"/>
        <end position="35"/>
    </location>
</feature>
<feature type="transmembrane region" description="Helical" evidence="2">
    <location>
        <begin position="305"/>
        <end position="328"/>
    </location>
</feature>
<dbReference type="InParanoid" id="A0A165PXZ7"/>
<dbReference type="AlphaFoldDB" id="A0A165PXZ7"/>
<dbReference type="Proteomes" id="UP000076761">
    <property type="component" value="Unassembled WGS sequence"/>
</dbReference>
<keyword evidence="2" id="KW-0812">Transmembrane</keyword>
<feature type="transmembrane region" description="Helical" evidence="2">
    <location>
        <begin position="349"/>
        <end position="373"/>
    </location>
</feature>
<sequence length="977" mass="107564">MNSVEAGLNNVHDAPTERTPLLNDSSVTLGPNSDSPTHHLPFVETAVTRVRTLKPGEVGSADINVDASLGRTARTAFTLIVLLELRCSIQRESHDSLGILQQWSLRNARSRDTDDLDRRICQTFQYILEESGSNDEDLLSVLLLEFPYTRNSARVIRVIDILIHKNVPTKFLSHPVIMFSLLSVWNRGLPPVIHGSVNTFTERLYYRFTRICPPRGIFLILYSAASLVRSWSMSVLSAAMVFVPFISCLPAVPYPGDNAFDVLLLGLSLHILALHLPHAPSPALLFNIEKSLPLSTLFCNAIQRVFYPALIFFLPALFITLYLLSTSLSDTFLRIQTLLGLPAPMETRAAFMALGITLLLLFISFIVLLTLLFPSIISNPSASGSQWDCYTEPVGLDARRLFVRSVAVYSTPYFFPPLINLIPFVLVRAPKMFLYVVGKKRVVFLERVEAGLWWVLSCYCIEMSKRSVSAAGSSSSRPAKRRRTGGLPAFGAATEDDIQPTQTDVPSSSVLSTRILPPDYIPLLITLCARVFVANIRMLAKDEDTWAATREWLKVVPDPMIPKIFSMLRTSCPTVLSHGFILADFMRGPSITLTDDLPGVQRMTISGVARCGTSLQELHLIGLSKYADAVFASVLPSLSGLRVLNLRGCSKVAAKTVEAAQKSCPLLISLNLSYTAITPGSLGPLVVSLPDLEVLKLAGIPNWASSLLIMYQNFQMTKLRTLKLRQTRLSDHSLDPILVACPNLKRLDVSFTLIKRPAQLTGDSPPPLEKLTLTSTRISNADVVTIVSRLPQLKILALGALGGGQGSSVALANSSAMTLTDDTLRALTDVLDSFKHLEDVNLVGNTKLGLGSKQDRALAAFVRRVGRKCKRLNFANISSLRSSDLSDLVPWHADEDPPPLETLILNYTNVDDDAAAFISSCGVLATLEVQGTKFTSEGLFPIIDACPKLQRLDLTSCRGINVTDRRRFFEVWEDERH</sequence>
<keyword evidence="4" id="KW-1185">Reference proteome</keyword>
<protein>
    <submittedName>
        <fullName evidence="3">RNI-like protein</fullName>
    </submittedName>
</protein>
<gene>
    <name evidence="3" type="ORF">NEOLEDRAFT_1098886</name>
</gene>
<keyword evidence="2" id="KW-1133">Transmembrane helix</keyword>
<dbReference type="InterPro" id="IPR032675">
    <property type="entry name" value="LRR_dom_sf"/>
</dbReference>
<feature type="region of interest" description="Disordered" evidence="1">
    <location>
        <begin position="1"/>
        <end position="39"/>
    </location>
</feature>
<dbReference type="EMBL" id="KV425604">
    <property type="protein sequence ID" value="KZT21647.1"/>
    <property type="molecule type" value="Genomic_DNA"/>
</dbReference>
<feature type="transmembrane region" description="Helical" evidence="2">
    <location>
        <begin position="231"/>
        <end position="252"/>
    </location>
</feature>
<dbReference type="PANTHER" id="PTHR13382:SF21">
    <property type="entry name" value="OS12G0601000 PROTEIN"/>
    <property type="match status" value="1"/>
</dbReference>
<evidence type="ECO:0000256" key="2">
    <source>
        <dbReference type="SAM" id="Phobius"/>
    </source>
</evidence>
<proteinExistence type="predicted"/>
<dbReference type="Gene3D" id="3.80.10.10">
    <property type="entry name" value="Ribonuclease Inhibitor"/>
    <property type="match status" value="1"/>
</dbReference>